<keyword evidence="5" id="KW-1185">Reference proteome</keyword>
<dbReference type="EMBL" id="KZ454993">
    <property type="protein sequence ID" value="PKI82913.1"/>
    <property type="molecule type" value="Genomic_DNA"/>
</dbReference>
<evidence type="ECO:0000313" key="4">
    <source>
        <dbReference type="EMBL" id="PKI82913.1"/>
    </source>
</evidence>
<evidence type="ECO:0008006" key="6">
    <source>
        <dbReference type="Google" id="ProtNLM"/>
    </source>
</evidence>
<dbReference type="GO" id="GO:0032934">
    <property type="term" value="F:sterol binding"/>
    <property type="evidence" value="ECO:0007669"/>
    <property type="project" value="TreeGrafter"/>
</dbReference>
<evidence type="ECO:0000256" key="3">
    <source>
        <dbReference type="SAM" id="Coils"/>
    </source>
</evidence>
<dbReference type="AlphaFoldDB" id="A0A2N1J8M8"/>
<dbReference type="Proteomes" id="UP000232875">
    <property type="component" value="Unassembled WGS sequence"/>
</dbReference>
<keyword evidence="3" id="KW-0175">Coiled coil</keyword>
<feature type="coiled-coil region" evidence="3">
    <location>
        <begin position="377"/>
        <end position="407"/>
    </location>
</feature>
<sequence>MAEHDPSVTDGASATDASKLKTLLSILKRTVGVKDLASLRISLPAYMMEPIPNLEYWNYQDRADFFVTVGDYEDPMDRMLAMVRYAVTKELKFVHGKVVKPYNSILGEHFRCHWDVEPLRTDASGGFVPHQSVGNTKPPTHLELVTKQPQDHDGCKKRVVYVTEQVSHHPPVSFYYYACPDAGLEMTGVDQLSAKFTGTAMRIFSGEKNQGVFVKLTYGVRAKSAVGEEYHLTHPAGAIFGLFRGSFWPAVTDTATITCTPAPSANGAKPVYLRALLEYVEEGWLSKPKYAVEGVVYAYEPDHASASYTSVRKVPSDRVLVYIQGNWRGLLTWRYKDEKTTHPLIDLADLEPCERKVRPLEQQDELESRRIWSGVTKAILEKEYSRATNVKIDLEQQQRDQAKARAEAGTNFVPRYFEDGIENGKPKLTAAGKAAVLDELRRDNSKDMPLPTKN</sequence>
<dbReference type="PANTHER" id="PTHR10972:SF212">
    <property type="entry name" value="OXYSTEROL-BINDING PROTEIN-LIKE PROTEIN 1"/>
    <property type="match status" value="1"/>
</dbReference>
<evidence type="ECO:0000313" key="5">
    <source>
        <dbReference type="Proteomes" id="UP000232875"/>
    </source>
</evidence>
<protein>
    <recommendedName>
        <fullName evidence="6">Oxysterol-binding protein</fullName>
    </recommendedName>
</protein>
<proteinExistence type="inferred from homology"/>
<dbReference type="STRING" id="2020962.A0A2N1J8M8"/>
<dbReference type="Pfam" id="PF01237">
    <property type="entry name" value="Oxysterol_BP"/>
    <property type="match status" value="1"/>
</dbReference>
<evidence type="ECO:0000256" key="1">
    <source>
        <dbReference type="ARBA" id="ARBA00008842"/>
    </source>
</evidence>
<evidence type="ECO:0000256" key="2">
    <source>
        <dbReference type="RuleBase" id="RU003844"/>
    </source>
</evidence>
<dbReference type="SUPFAM" id="SSF144000">
    <property type="entry name" value="Oxysterol-binding protein-like"/>
    <property type="match status" value="1"/>
</dbReference>
<dbReference type="OrthoDB" id="48057at2759"/>
<dbReference type="Gene3D" id="2.40.160.120">
    <property type="match status" value="1"/>
</dbReference>
<organism evidence="4 5">
    <name type="scientific">Malassezia vespertilionis</name>
    <dbReference type="NCBI Taxonomy" id="2020962"/>
    <lineage>
        <taxon>Eukaryota</taxon>
        <taxon>Fungi</taxon>
        <taxon>Dikarya</taxon>
        <taxon>Basidiomycota</taxon>
        <taxon>Ustilaginomycotina</taxon>
        <taxon>Malasseziomycetes</taxon>
        <taxon>Malasseziales</taxon>
        <taxon>Malasseziaceae</taxon>
        <taxon>Malassezia</taxon>
    </lineage>
</organism>
<dbReference type="PROSITE" id="PS01013">
    <property type="entry name" value="OSBP"/>
    <property type="match status" value="1"/>
</dbReference>
<dbReference type="GO" id="GO:0005829">
    <property type="term" value="C:cytosol"/>
    <property type="evidence" value="ECO:0007669"/>
    <property type="project" value="TreeGrafter"/>
</dbReference>
<dbReference type="Gene3D" id="3.30.70.3490">
    <property type="match status" value="1"/>
</dbReference>
<dbReference type="PANTHER" id="PTHR10972">
    <property type="entry name" value="OXYSTEROL-BINDING PROTEIN-RELATED"/>
    <property type="match status" value="1"/>
</dbReference>
<dbReference type="InterPro" id="IPR037239">
    <property type="entry name" value="OSBP_sf"/>
</dbReference>
<comment type="similarity">
    <text evidence="1 2">Belongs to the OSBP family.</text>
</comment>
<gene>
    <name evidence="4" type="ORF">MVES_003192</name>
</gene>
<dbReference type="InterPro" id="IPR000648">
    <property type="entry name" value="Oxysterol-bd"/>
</dbReference>
<name>A0A2N1J8M8_9BASI</name>
<accession>A0A2N1J8M8</accession>
<reference evidence="4 5" key="1">
    <citation type="submission" date="2017-10" db="EMBL/GenBank/DDBJ databases">
        <title>A novel species of cold-tolerant Malassezia isolated from bats.</title>
        <authorList>
            <person name="Lorch J.M."/>
            <person name="Palmer J.M."/>
            <person name="Vanderwolf K.J."/>
            <person name="Schmidt K.Z."/>
            <person name="Verant M.L."/>
            <person name="Weller T.J."/>
            <person name="Blehert D.S."/>
        </authorList>
    </citation>
    <scope>NUCLEOTIDE SEQUENCE [LARGE SCALE GENOMIC DNA]</scope>
    <source>
        <strain evidence="4 5">NWHC:44797-103</strain>
    </source>
</reference>
<dbReference type="InterPro" id="IPR018494">
    <property type="entry name" value="Oxysterol-bd_CS"/>
</dbReference>
<dbReference type="GO" id="GO:0016020">
    <property type="term" value="C:membrane"/>
    <property type="evidence" value="ECO:0007669"/>
    <property type="project" value="TreeGrafter"/>
</dbReference>